<dbReference type="AlphaFoldDB" id="A0A6C0JS99"/>
<accession>A0A6C0JS99</accession>
<protein>
    <submittedName>
        <fullName evidence="1">Uncharacterized protein</fullName>
    </submittedName>
</protein>
<organism evidence="1">
    <name type="scientific">viral metagenome</name>
    <dbReference type="NCBI Taxonomy" id="1070528"/>
    <lineage>
        <taxon>unclassified sequences</taxon>
        <taxon>metagenomes</taxon>
        <taxon>organismal metagenomes</taxon>
    </lineage>
</organism>
<reference evidence="1" key="1">
    <citation type="journal article" date="2020" name="Nature">
        <title>Giant virus diversity and host interactions through global metagenomics.</title>
        <authorList>
            <person name="Schulz F."/>
            <person name="Roux S."/>
            <person name="Paez-Espino D."/>
            <person name="Jungbluth S."/>
            <person name="Walsh D.A."/>
            <person name="Denef V.J."/>
            <person name="McMahon K.D."/>
            <person name="Konstantinidis K.T."/>
            <person name="Eloe-Fadrosh E.A."/>
            <person name="Kyrpides N.C."/>
            <person name="Woyke T."/>
        </authorList>
    </citation>
    <scope>NUCLEOTIDE SEQUENCE</scope>
    <source>
        <strain evidence="1">GVMAG-S-1040241-154</strain>
    </source>
</reference>
<sequence>MATCDINLNVENIKFCPGPCNCKEIEPENTIFNNKKWYAFKPHSGGCYTEISYAIGNYSLNLLNVRLCRSCNSRNFEFWAEECHESLNQDAETILKKLNIDISTIQSPDVIDV</sequence>
<evidence type="ECO:0000313" key="1">
    <source>
        <dbReference type="EMBL" id="QHU07317.1"/>
    </source>
</evidence>
<dbReference type="EMBL" id="MN740684">
    <property type="protein sequence ID" value="QHU07317.1"/>
    <property type="molecule type" value="Genomic_DNA"/>
</dbReference>
<proteinExistence type="predicted"/>
<name>A0A6C0JS99_9ZZZZ</name>